<proteinExistence type="predicted"/>
<dbReference type="EMBL" id="CP017755">
    <property type="protein sequence ID" value="AOZ10279.1"/>
    <property type="molecule type" value="Genomic_DNA"/>
</dbReference>
<sequence length="128" mass="14021">MNTIRVSFVLPLLLWLWSAPATVQADDSLPQPMVAPPPPRLIDGASGADTMPALPASGNDDGTLSPAQRQRCEDLLNQINALPAGPQWSVGRSSVTTADGRTYPSLERQADRKRLQEAYRQECAQRRR</sequence>
<evidence type="ECO:0000256" key="1">
    <source>
        <dbReference type="SAM" id="MobiDB-lite"/>
    </source>
</evidence>
<evidence type="ECO:0000313" key="3">
    <source>
        <dbReference type="EMBL" id="AOZ10279.1"/>
    </source>
</evidence>
<feature type="compositionally biased region" description="Polar residues" evidence="1">
    <location>
        <begin position="90"/>
        <end position="99"/>
    </location>
</feature>
<evidence type="ECO:0000256" key="2">
    <source>
        <dbReference type="SAM" id="SignalP"/>
    </source>
</evidence>
<name>A0ABM6FEI9_9BURK</name>
<feature type="region of interest" description="Disordered" evidence="1">
    <location>
        <begin position="27"/>
        <end position="68"/>
    </location>
</feature>
<evidence type="ECO:0000313" key="4">
    <source>
        <dbReference type="Proteomes" id="UP000177515"/>
    </source>
</evidence>
<feature type="region of interest" description="Disordered" evidence="1">
    <location>
        <begin position="83"/>
        <end position="114"/>
    </location>
</feature>
<dbReference type="RefSeq" id="WP_071072781.1">
    <property type="nucleotide sequence ID" value="NZ_CP017755.1"/>
</dbReference>
<dbReference type="Proteomes" id="UP000177515">
    <property type="component" value="Chromosome 2"/>
</dbReference>
<evidence type="ECO:0008006" key="5">
    <source>
        <dbReference type="Google" id="ProtNLM"/>
    </source>
</evidence>
<gene>
    <name evidence="3" type="ORF">BKK80_32260</name>
</gene>
<feature type="chain" id="PRO_5045271327" description="DUF4148 domain-containing protein" evidence="2">
    <location>
        <begin position="26"/>
        <end position="128"/>
    </location>
</feature>
<organism evidence="3 4">
    <name type="scientific">Cupriavidus malaysiensis</name>
    <dbReference type="NCBI Taxonomy" id="367825"/>
    <lineage>
        <taxon>Bacteria</taxon>
        <taxon>Pseudomonadati</taxon>
        <taxon>Pseudomonadota</taxon>
        <taxon>Betaproteobacteria</taxon>
        <taxon>Burkholderiales</taxon>
        <taxon>Burkholderiaceae</taxon>
        <taxon>Cupriavidus</taxon>
    </lineage>
</organism>
<feature type="signal peptide" evidence="2">
    <location>
        <begin position="1"/>
        <end position="25"/>
    </location>
</feature>
<accession>A0ABM6FEI9</accession>
<keyword evidence="4" id="KW-1185">Reference proteome</keyword>
<reference evidence="3 4" key="1">
    <citation type="submission" date="2016-10" db="EMBL/GenBank/DDBJ databases">
        <title>Complete genome sequences of three Cupriavidus strains isolated from various Malaysian environments.</title>
        <authorList>
            <person name="Abdullah A.A.-A."/>
            <person name="Shafie N.A.H."/>
            <person name="Lau N.S."/>
        </authorList>
    </citation>
    <scope>NUCLEOTIDE SEQUENCE [LARGE SCALE GENOMIC DNA]</scope>
    <source>
        <strain evidence="3 4">USMAA1020</strain>
    </source>
</reference>
<keyword evidence="2" id="KW-0732">Signal</keyword>
<protein>
    <recommendedName>
        <fullName evidence="5">DUF4148 domain-containing protein</fullName>
    </recommendedName>
</protein>